<comment type="subcellular location">
    <subcellularLocation>
        <location evidence="10">Cytoplasm</location>
    </subcellularLocation>
</comment>
<dbReference type="InterPro" id="IPR050102">
    <property type="entry name" value="tRNA_sulfurtransferase_ThiI"/>
</dbReference>
<feature type="domain" description="Rhodanese" evidence="11">
    <location>
        <begin position="422"/>
        <end position="477"/>
    </location>
</feature>
<dbReference type="InterPro" id="IPR003720">
    <property type="entry name" value="tRNA_STrfase"/>
</dbReference>
<feature type="binding site" evidence="10">
    <location>
        <position position="262"/>
    </location>
    <ligand>
        <name>ATP</name>
        <dbReference type="ChEBI" id="CHEBI:30616"/>
    </ligand>
</feature>
<keyword evidence="7 10" id="KW-0784">Thiamine biosynthesis</keyword>
<dbReference type="FunCoup" id="A0A540V9M8">
    <property type="interactions" value="126"/>
</dbReference>
<keyword evidence="3 10" id="KW-0808">Transferase</keyword>
<keyword evidence="8" id="KW-1015">Disulfide bond</keyword>
<dbReference type="EMBL" id="VIGC01000040">
    <property type="protein sequence ID" value="TQE93444.1"/>
    <property type="molecule type" value="Genomic_DNA"/>
</dbReference>
<keyword evidence="4 10" id="KW-0547">Nucleotide-binding</keyword>
<dbReference type="AlphaFoldDB" id="A0A540V9M8"/>
<feature type="binding site" evidence="10">
    <location>
        <position position="284"/>
    </location>
    <ligand>
        <name>ATP</name>
        <dbReference type="ChEBI" id="CHEBI:30616"/>
    </ligand>
</feature>
<dbReference type="RefSeq" id="WP_141612225.1">
    <property type="nucleotide sequence ID" value="NZ_VIGC02000040.1"/>
</dbReference>
<dbReference type="PROSITE" id="PS50206">
    <property type="entry name" value="RHODANESE_3"/>
    <property type="match status" value="1"/>
</dbReference>
<comment type="caution">
    <text evidence="13">The sequence shown here is derived from an EMBL/GenBank/DDBJ whole genome shotgun (WGS) entry which is preliminary data.</text>
</comment>
<dbReference type="InterPro" id="IPR001763">
    <property type="entry name" value="Rhodanese-like_dom"/>
</dbReference>
<evidence type="ECO:0000256" key="10">
    <source>
        <dbReference type="HAMAP-Rule" id="MF_00021"/>
    </source>
</evidence>
<feature type="active site" description="Cysteine persulfide intermediate" evidence="10">
    <location>
        <position position="442"/>
    </location>
</feature>
<feature type="binding site" evidence="10">
    <location>
        <position position="293"/>
    </location>
    <ligand>
        <name>ATP</name>
        <dbReference type="ChEBI" id="CHEBI:30616"/>
    </ligand>
</feature>
<feature type="domain" description="THUMP" evidence="12">
    <location>
        <begin position="60"/>
        <end position="162"/>
    </location>
</feature>
<feature type="binding site" evidence="10">
    <location>
        <begin position="180"/>
        <end position="181"/>
    </location>
    <ligand>
        <name>ATP</name>
        <dbReference type="ChEBI" id="CHEBI:30616"/>
    </ligand>
</feature>
<keyword evidence="1 10" id="KW-0963">Cytoplasm</keyword>
<dbReference type="SUPFAM" id="SSF143437">
    <property type="entry name" value="THUMP domain-like"/>
    <property type="match status" value="1"/>
</dbReference>
<evidence type="ECO:0000256" key="7">
    <source>
        <dbReference type="ARBA" id="ARBA00022977"/>
    </source>
</evidence>
<evidence type="ECO:0000256" key="1">
    <source>
        <dbReference type="ARBA" id="ARBA00022490"/>
    </source>
</evidence>
<keyword evidence="5 10" id="KW-0067">ATP-binding</keyword>
<evidence type="ECO:0000256" key="6">
    <source>
        <dbReference type="ARBA" id="ARBA00022884"/>
    </source>
</evidence>
<evidence type="ECO:0000256" key="5">
    <source>
        <dbReference type="ARBA" id="ARBA00022840"/>
    </source>
</evidence>
<dbReference type="Gene3D" id="3.30.2130.30">
    <property type="match status" value="1"/>
</dbReference>
<dbReference type="GO" id="GO:0005524">
    <property type="term" value="F:ATP binding"/>
    <property type="evidence" value="ECO:0007669"/>
    <property type="project" value="UniProtKB-UniRule"/>
</dbReference>
<keyword evidence="6 10" id="KW-0694">RNA-binding</keyword>
<dbReference type="PROSITE" id="PS51165">
    <property type="entry name" value="THUMP"/>
    <property type="match status" value="1"/>
</dbReference>
<organism evidence="13 14">
    <name type="scientific">Litorilinea aerophila</name>
    <dbReference type="NCBI Taxonomy" id="1204385"/>
    <lineage>
        <taxon>Bacteria</taxon>
        <taxon>Bacillati</taxon>
        <taxon>Chloroflexota</taxon>
        <taxon>Caldilineae</taxon>
        <taxon>Caldilineales</taxon>
        <taxon>Caldilineaceae</taxon>
        <taxon>Litorilinea</taxon>
    </lineage>
</organism>
<comment type="function">
    <text evidence="10">Catalyzes the ATP-dependent transfer of a sulfur to tRNA to produce 4-thiouridine in position 8 of tRNAs, which functions as a near-UV photosensor. Also catalyzes the transfer of sulfur to the sulfur carrier protein ThiS, forming ThiS-thiocarboxylate. This is a step in the synthesis of thiazole, in the thiamine biosynthesis pathway. The sulfur is donated as persulfide by IscS.</text>
</comment>
<dbReference type="Gene3D" id="3.40.250.10">
    <property type="entry name" value="Rhodanese-like domain"/>
    <property type="match status" value="1"/>
</dbReference>
<dbReference type="InParanoid" id="A0A540V9M8"/>
<dbReference type="GO" id="GO:0140741">
    <property type="term" value="F:tRNA-uracil-4 sulfurtransferase activity"/>
    <property type="evidence" value="ECO:0007669"/>
    <property type="project" value="UniProtKB-EC"/>
</dbReference>
<evidence type="ECO:0000256" key="9">
    <source>
        <dbReference type="ARBA" id="ARBA00023284"/>
    </source>
</evidence>
<dbReference type="Pfam" id="PF02568">
    <property type="entry name" value="ThiI"/>
    <property type="match status" value="1"/>
</dbReference>
<dbReference type="GO" id="GO:0005829">
    <property type="term" value="C:cytosol"/>
    <property type="evidence" value="ECO:0007669"/>
    <property type="project" value="TreeGrafter"/>
</dbReference>
<evidence type="ECO:0000259" key="12">
    <source>
        <dbReference type="PROSITE" id="PS51165"/>
    </source>
</evidence>
<dbReference type="SUPFAM" id="SSF52821">
    <property type="entry name" value="Rhodanese/Cell cycle control phosphatase"/>
    <property type="match status" value="1"/>
</dbReference>
<dbReference type="PANTHER" id="PTHR43209:SF1">
    <property type="entry name" value="TRNA SULFURTRANSFERASE"/>
    <property type="match status" value="1"/>
</dbReference>
<dbReference type="Proteomes" id="UP000317371">
    <property type="component" value="Unassembled WGS sequence"/>
</dbReference>
<dbReference type="SUPFAM" id="SSF52402">
    <property type="entry name" value="Adenine nucleotide alpha hydrolases-like"/>
    <property type="match status" value="1"/>
</dbReference>
<comment type="caution">
    <text evidence="10">Lacks conserved residue(s) required for the propagation of feature annotation.</text>
</comment>
<comment type="catalytic activity">
    <reaction evidence="10">
        <text>[ThiI sulfur-carrier protein]-S-sulfanyl-L-cysteine + a uridine in tRNA + 2 reduced [2Fe-2S]-[ferredoxin] + ATP + H(+) = [ThiI sulfur-carrier protein]-L-cysteine + a 4-thiouridine in tRNA + 2 oxidized [2Fe-2S]-[ferredoxin] + AMP + diphosphate</text>
        <dbReference type="Rhea" id="RHEA:24176"/>
        <dbReference type="Rhea" id="RHEA-COMP:10000"/>
        <dbReference type="Rhea" id="RHEA-COMP:10001"/>
        <dbReference type="Rhea" id="RHEA-COMP:13337"/>
        <dbReference type="Rhea" id="RHEA-COMP:13338"/>
        <dbReference type="Rhea" id="RHEA-COMP:13339"/>
        <dbReference type="Rhea" id="RHEA-COMP:13340"/>
        <dbReference type="ChEBI" id="CHEBI:15378"/>
        <dbReference type="ChEBI" id="CHEBI:29950"/>
        <dbReference type="ChEBI" id="CHEBI:30616"/>
        <dbReference type="ChEBI" id="CHEBI:33019"/>
        <dbReference type="ChEBI" id="CHEBI:33737"/>
        <dbReference type="ChEBI" id="CHEBI:33738"/>
        <dbReference type="ChEBI" id="CHEBI:61963"/>
        <dbReference type="ChEBI" id="CHEBI:65315"/>
        <dbReference type="ChEBI" id="CHEBI:136798"/>
        <dbReference type="ChEBI" id="CHEBI:456215"/>
        <dbReference type="EC" id="2.8.1.4"/>
    </reaction>
</comment>
<dbReference type="OrthoDB" id="9773948at2"/>
<dbReference type="InterPro" id="IPR004114">
    <property type="entry name" value="THUMP_dom"/>
</dbReference>
<evidence type="ECO:0000256" key="4">
    <source>
        <dbReference type="ARBA" id="ARBA00022741"/>
    </source>
</evidence>
<dbReference type="GO" id="GO:0009228">
    <property type="term" value="P:thiamine biosynthetic process"/>
    <property type="evidence" value="ECO:0007669"/>
    <property type="project" value="UniProtKB-KW"/>
</dbReference>
<evidence type="ECO:0000259" key="11">
    <source>
        <dbReference type="PROSITE" id="PS50206"/>
    </source>
</evidence>
<dbReference type="InterPro" id="IPR014729">
    <property type="entry name" value="Rossmann-like_a/b/a_fold"/>
</dbReference>
<proteinExistence type="inferred from homology"/>
<dbReference type="GO" id="GO:0002937">
    <property type="term" value="P:tRNA 4-thiouridine biosynthesis"/>
    <property type="evidence" value="ECO:0007669"/>
    <property type="project" value="TreeGrafter"/>
</dbReference>
<dbReference type="InterPro" id="IPR049962">
    <property type="entry name" value="THUMP_ThiI"/>
</dbReference>
<comment type="similarity">
    <text evidence="10">Belongs to the ThiI family.</text>
</comment>
<dbReference type="GO" id="GO:0000049">
    <property type="term" value="F:tRNA binding"/>
    <property type="evidence" value="ECO:0007669"/>
    <property type="project" value="UniProtKB-UniRule"/>
</dbReference>
<comment type="pathway">
    <text evidence="10">Cofactor biosynthesis; thiamine diphosphate biosynthesis.</text>
</comment>
<accession>A0A540V9M8</accession>
<name>A0A540V9M8_9CHLR</name>
<evidence type="ECO:0000256" key="2">
    <source>
        <dbReference type="ARBA" id="ARBA00022555"/>
    </source>
</evidence>
<evidence type="ECO:0000313" key="14">
    <source>
        <dbReference type="Proteomes" id="UP000317371"/>
    </source>
</evidence>
<evidence type="ECO:0000313" key="13">
    <source>
        <dbReference type="EMBL" id="TQE93444.1"/>
    </source>
</evidence>
<keyword evidence="9" id="KW-0676">Redox-active center</keyword>
<keyword evidence="2 10" id="KW-0820">tRNA-binding</keyword>
<dbReference type="SMART" id="SM00981">
    <property type="entry name" value="THUMP"/>
    <property type="match status" value="1"/>
</dbReference>
<keyword evidence="14" id="KW-1185">Reference proteome</keyword>
<dbReference type="InterPro" id="IPR020536">
    <property type="entry name" value="ThiI_AANH"/>
</dbReference>
<evidence type="ECO:0000256" key="8">
    <source>
        <dbReference type="ARBA" id="ARBA00023157"/>
    </source>
</evidence>
<dbReference type="Gene3D" id="3.40.50.620">
    <property type="entry name" value="HUPs"/>
    <property type="match status" value="1"/>
</dbReference>
<dbReference type="GO" id="GO:0004810">
    <property type="term" value="F:CCA tRNA nucleotidyltransferase activity"/>
    <property type="evidence" value="ECO:0007669"/>
    <property type="project" value="InterPro"/>
</dbReference>
<evidence type="ECO:0000256" key="3">
    <source>
        <dbReference type="ARBA" id="ARBA00022679"/>
    </source>
</evidence>
<reference evidence="13 14" key="1">
    <citation type="submission" date="2019-06" db="EMBL/GenBank/DDBJ databases">
        <title>Genome sequence of Litorilinea aerophila BAA-2444.</title>
        <authorList>
            <person name="Maclea K.S."/>
            <person name="Maurais E.G."/>
            <person name="Iannazzi L.C."/>
        </authorList>
    </citation>
    <scope>NUCLEOTIDE SEQUENCE [LARGE SCALE GENOMIC DNA]</scope>
    <source>
        <strain evidence="13 14">ATCC BAA-2444</strain>
    </source>
</reference>
<dbReference type="Pfam" id="PF02926">
    <property type="entry name" value="THUMP"/>
    <property type="match status" value="1"/>
</dbReference>
<dbReference type="EC" id="2.8.1.4" evidence="10"/>
<sequence>MQEFQQVCLISFEGEVIHRGKGTRRLFQRRTLENLRLAIREHGFQAEVVPSFAKLEVRGTFDPHVLARVFGVKTCAVALRAHIQDLDDVVAAGEAIWRDRVAGKTFGVRCKRVGRHPFRSQDVAEVLGARLNAYARGVNLTNPDIWVEIEVREEHAYFVTERIPGPGGLPLGIGEDALVLFSGGHDSPVAAWHLARRGNQPHFLHLAFGGLAEARPVVQVAQHLYRHWLVGTRPVFRVAPFAPVVAELIEHIPSALRQVALRRAMYQAGEYLAQKLGCQALVTGEVLSQATSQTLHNIAIEEAGIDLPILRPVLSLSKEEIMQQAQAIGTYELSLQVNELCSIAQGPVSPRVKREEFFQAYAAVDPAVIHAAVDQAIEIDLNQPLEQLESLLEDDIPTIGHIPQDALVVSMLPEGTRLPQAIPMDRFEADEVTDNRPVILMCRYGLTSMGLAAELRRRGINAYSFDGGYERYRELQERSGAAEPRG</sequence>
<protein>
    <recommendedName>
        <fullName evidence="10">tRNA sulfurtransferase</fullName>
        <ecNumber evidence="10">2.8.1.4</ecNumber>
    </recommendedName>
    <alternativeName>
        <fullName evidence="10">Sulfur carrier protein ThiS sulfurtransferase</fullName>
    </alternativeName>
    <alternativeName>
        <fullName evidence="10">Thiamine biosynthesis protein ThiI</fullName>
    </alternativeName>
    <alternativeName>
        <fullName evidence="10">tRNA 4-thiouridine synthase</fullName>
    </alternativeName>
</protein>
<dbReference type="CDD" id="cd11716">
    <property type="entry name" value="THUMP_ThiI"/>
    <property type="match status" value="1"/>
</dbReference>
<dbReference type="GO" id="GO:0009229">
    <property type="term" value="P:thiamine diphosphate biosynthetic process"/>
    <property type="evidence" value="ECO:0007669"/>
    <property type="project" value="UniProtKB-UniRule"/>
</dbReference>
<dbReference type="GO" id="GO:0052837">
    <property type="term" value="P:thiazole biosynthetic process"/>
    <property type="evidence" value="ECO:0007669"/>
    <property type="project" value="TreeGrafter"/>
</dbReference>
<dbReference type="UniPathway" id="UPA00060"/>
<dbReference type="HAMAP" id="MF_00021">
    <property type="entry name" value="ThiI"/>
    <property type="match status" value="1"/>
</dbReference>
<dbReference type="PANTHER" id="PTHR43209">
    <property type="entry name" value="TRNA SULFURTRANSFERASE"/>
    <property type="match status" value="1"/>
</dbReference>
<comment type="catalytic activity">
    <reaction evidence="10">
        <text>[ThiS sulfur-carrier protein]-C-terminal Gly-Gly-AMP + S-sulfanyl-L-cysteinyl-[cysteine desulfurase] + AH2 = [ThiS sulfur-carrier protein]-C-terminal-Gly-aminoethanethioate + L-cysteinyl-[cysteine desulfurase] + A + AMP + 2 H(+)</text>
        <dbReference type="Rhea" id="RHEA:43340"/>
        <dbReference type="Rhea" id="RHEA-COMP:12157"/>
        <dbReference type="Rhea" id="RHEA-COMP:12158"/>
        <dbReference type="Rhea" id="RHEA-COMP:12910"/>
        <dbReference type="Rhea" id="RHEA-COMP:19908"/>
        <dbReference type="ChEBI" id="CHEBI:13193"/>
        <dbReference type="ChEBI" id="CHEBI:15378"/>
        <dbReference type="ChEBI" id="CHEBI:17499"/>
        <dbReference type="ChEBI" id="CHEBI:29950"/>
        <dbReference type="ChEBI" id="CHEBI:61963"/>
        <dbReference type="ChEBI" id="CHEBI:90618"/>
        <dbReference type="ChEBI" id="CHEBI:232372"/>
        <dbReference type="ChEBI" id="CHEBI:456215"/>
    </reaction>
</comment>
<dbReference type="InterPro" id="IPR036873">
    <property type="entry name" value="Rhodanese-like_dom_sf"/>
</dbReference>
<gene>
    <name evidence="10" type="primary">thiI</name>
    <name evidence="13" type="ORF">FKZ61_21490</name>
</gene>